<feature type="compositionally biased region" description="Polar residues" evidence="1">
    <location>
        <begin position="145"/>
        <end position="176"/>
    </location>
</feature>
<evidence type="ECO:0000256" key="1">
    <source>
        <dbReference type="SAM" id="MobiDB-lite"/>
    </source>
</evidence>
<feature type="compositionally biased region" description="Polar residues" evidence="1">
    <location>
        <begin position="1089"/>
        <end position="1103"/>
    </location>
</feature>
<feature type="compositionally biased region" description="Low complexity" evidence="1">
    <location>
        <begin position="415"/>
        <end position="427"/>
    </location>
</feature>
<name>A0ABS4YS45_9MICC</name>
<evidence type="ECO:0000259" key="3">
    <source>
        <dbReference type="Pfam" id="PF14530"/>
    </source>
</evidence>
<feature type="compositionally biased region" description="Polar residues" evidence="1">
    <location>
        <begin position="253"/>
        <end position="264"/>
    </location>
</feature>
<dbReference type="Gene3D" id="1.20.1260.10">
    <property type="match status" value="1"/>
</dbReference>
<dbReference type="RefSeq" id="WP_209676298.1">
    <property type="nucleotide sequence ID" value="NZ_JAGIOI010000001.1"/>
</dbReference>
<feature type="compositionally biased region" description="Low complexity" evidence="1">
    <location>
        <begin position="230"/>
        <end position="242"/>
    </location>
</feature>
<dbReference type="EMBL" id="JAGIOI010000001">
    <property type="protein sequence ID" value="MBP2411305.1"/>
    <property type="molecule type" value="Genomic_DNA"/>
</dbReference>
<feature type="compositionally biased region" description="Low complexity" evidence="1">
    <location>
        <begin position="688"/>
        <end position="697"/>
    </location>
</feature>
<keyword evidence="5" id="KW-1185">Reference proteome</keyword>
<feature type="transmembrane region" description="Helical" evidence="2">
    <location>
        <begin position="783"/>
        <end position="803"/>
    </location>
</feature>
<feature type="compositionally biased region" description="Basic and acidic residues" evidence="1">
    <location>
        <begin position="767"/>
        <end position="776"/>
    </location>
</feature>
<keyword evidence="2" id="KW-0812">Transmembrane</keyword>
<comment type="caution">
    <text evidence="4">The sequence shown here is derived from an EMBL/GenBank/DDBJ whole genome shotgun (WGS) entry which is preliminary data.</text>
</comment>
<proteinExistence type="predicted"/>
<dbReference type="Pfam" id="PF14530">
    <property type="entry name" value="DUF4439"/>
    <property type="match status" value="1"/>
</dbReference>
<accession>A0ABS4YS45</accession>
<gene>
    <name evidence="4" type="ORF">JOF48_000104</name>
</gene>
<reference evidence="4 5" key="1">
    <citation type="submission" date="2021-03" db="EMBL/GenBank/DDBJ databases">
        <title>Sequencing the genomes of 1000 actinobacteria strains.</title>
        <authorList>
            <person name="Klenk H.-P."/>
        </authorList>
    </citation>
    <scope>NUCLEOTIDE SEQUENCE [LARGE SCALE GENOMIC DNA]</scope>
    <source>
        <strain evidence="4 5">DSM 16005</strain>
    </source>
</reference>
<sequence length="1140" mass="114642">MTKPLPVSGTDDSLPAKSTASTQEPSAPPRRKAPRRATSPAGTPVKKAPQPLIMVGSTPAAPDTDDAGSAPTLAPAPSAGNGTGETLPPANSADDAATGPVDAEAAAEPGILPTDAEAAPGVEASSPAMDPQADESVPDNREDTGSSIAEETTATGGSDTISVQEAATGVPSSAENDGTPDNHPGSEALAAEEQPALIDSADVPMAKSAHAAGTAPQKTGPVADPETADEAPAAGEIFAAAASDNAEEIVSASVETPDTISAQPSPLARAEEETDSAAADSEAEVPEEGEGPTETEAAPDAPEPVDVPEEVLAAVEPDAADVPEPVEPAPVAEAAQPAESEVPTDSPAPAEAALDSESAETAQPFDTDNAPEALEADNVPEDDTTAVEAEPAEDAKAAQPDDDFEGASSSDDSGPAEPAVVIEAAEPAETDNVPDAPEPEDAPADATSAIEPELASTAEAADSLESAGGPQEFESAVAVQPSDTGNVAEAFELEGVSEDATAVVEAGLGDTAGTVELADAVEAAEPVAAAALQPADVPGHAAPAVDAVRADDAEAGYGDAAGDHEGFDLSGDAFDDEPPFNFDLLTRPEPEAPAPAPNDADEAVTGAAAAKFDVSAFLKPDAADAASPDTTADGVAGAVRESDTFVWPSPDLDTATNALPISPAKEPGDWEDPEAAAPAPKTAQSNVARALAAWTAESEAESAAEHTVDPVESGGEAAKSSRRSRRRAQGKESAVAAPEEVDADMQDVEPEAVADEEPAPAKKQKKDKKEKQEREPRKKKRTLLILAAIVVVVLALGAVLYTISNDNAATEQTEKDRQAAWAATNALLDQVNELSAVSQDPAVMDQLSQTAIDLSAQSKALDDGMPKGTFSAISSGATSAAPTLSPATLPGVVAALQKNGDAMLGDAYYASKAMGRVFASAGTSQLMRSQSLAAAANIQLPASDMLAETAGFQLATGPECKSTKTPREGVTLDGALRAAAEGEQKAIYAYQVASAHLGGDEGLRGRTLTAKHQDKLVALNAELAARCLPTVTLIPAYALSPEFTSAPGAALAGLENELAATYADLAALSEAMPAPVVATTAPAEPGATSNGETTSPTPTSKAGVTSELREISVAWLLDTTRTHASWGGTVAALPGITAAQ</sequence>
<feature type="region of interest" description="Disordered" evidence="1">
    <location>
        <begin position="1"/>
        <end position="482"/>
    </location>
</feature>
<feature type="region of interest" description="Disordered" evidence="1">
    <location>
        <begin position="1080"/>
        <end position="1104"/>
    </location>
</feature>
<evidence type="ECO:0000313" key="5">
    <source>
        <dbReference type="Proteomes" id="UP000711614"/>
    </source>
</evidence>
<dbReference type="InterPro" id="IPR012347">
    <property type="entry name" value="Ferritin-like"/>
</dbReference>
<organism evidence="4 5">
    <name type="scientific">Arthrobacter stackebrandtii</name>
    <dbReference type="NCBI Taxonomy" id="272161"/>
    <lineage>
        <taxon>Bacteria</taxon>
        <taxon>Bacillati</taxon>
        <taxon>Actinomycetota</taxon>
        <taxon>Actinomycetes</taxon>
        <taxon>Micrococcales</taxon>
        <taxon>Micrococcaceae</taxon>
        <taxon>Arthrobacter</taxon>
    </lineage>
</organism>
<evidence type="ECO:0000313" key="4">
    <source>
        <dbReference type="EMBL" id="MBP2411305.1"/>
    </source>
</evidence>
<feature type="compositionally biased region" description="Acidic residues" evidence="1">
    <location>
        <begin position="739"/>
        <end position="758"/>
    </location>
</feature>
<feature type="compositionally biased region" description="Acidic residues" evidence="1">
    <location>
        <begin position="281"/>
        <end position="293"/>
    </location>
</feature>
<keyword evidence="2" id="KW-1133">Transmembrane helix</keyword>
<feature type="compositionally biased region" description="Low complexity" evidence="1">
    <location>
        <begin position="310"/>
        <end position="343"/>
    </location>
</feature>
<keyword evidence="2" id="KW-0472">Membrane</keyword>
<feature type="compositionally biased region" description="Acidic residues" evidence="1">
    <location>
        <begin position="374"/>
        <end position="385"/>
    </location>
</feature>
<dbReference type="InterPro" id="IPR029447">
    <property type="entry name" value="DUF4439"/>
</dbReference>
<evidence type="ECO:0000256" key="2">
    <source>
        <dbReference type="SAM" id="Phobius"/>
    </source>
</evidence>
<feature type="domain" description="DUF4439" evidence="3">
    <location>
        <begin position="975"/>
        <end position="1071"/>
    </location>
</feature>
<dbReference type="Proteomes" id="UP000711614">
    <property type="component" value="Unassembled WGS sequence"/>
</dbReference>
<feature type="region of interest" description="Disordered" evidence="1">
    <location>
        <begin position="645"/>
        <end position="778"/>
    </location>
</feature>
<protein>
    <submittedName>
        <fullName evidence="4">Cytoskeletal protein RodZ</fullName>
    </submittedName>
</protein>